<feature type="domain" description="ABC transporter" evidence="1">
    <location>
        <begin position="8"/>
        <end position="180"/>
    </location>
</feature>
<evidence type="ECO:0000313" key="2">
    <source>
        <dbReference type="EMBL" id="KAL3270033.1"/>
    </source>
</evidence>
<dbReference type="EMBL" id="JABFTP020000021">
    <property type="protein sequence ID" value="KAL3270033.1"/>
    <property type="molecule type" value="Genomic_DNA"/>
</dbReference>
<keyword evidence="3" id="KW-1185">Reference proteome</keyword>
<dbReference type="InterPro" id="IPR027417">
    <property type="entry name" value="P-loop_NTPase"/>
</dbReference>
<dbReference type="InterPro" id="IPR003439">
    <property type="entry name" value="ABC_transporter-like_ATP-bd"/>
</dbReference>
<evidence type="ECO:0000313" key="3">
    <source>
        <dbReference type="Proteomes" id="UP001516400"/>
    </source>
</evidence>
<proteinExistence type="predicted"/>
<dbReference type="SUPFAM" id="SSF52540">
    <property type="entry name" value="P-loop containing nucleoside triphosphate hydrolases"/>
    <property type="match status" value="1"/>
</dbReference>
<evidence type="ECO:0000259" key="1">
    <source>
        <dbReference type="PROSITE" id="PS50893"/>
    </source>
</evidence>
<organism evidence="2 3">
    <name type="scientific">Cryptolaemus montrouzieri</name>
    <dbReference type="NCBI Taxonomy" id="559131"/>
    <lineage>
        <taxon>Eukaryota</taxon>
        <taxon>Metazoa</taxon>
        <taxon>Ecdysozoa</taxon>
        <taxon>Arthropoda</taxon>
        <taxon>Hexapoda</taxon>
        <taxon>Insecta</taxon>
        <taxon>Pterygota</taxon>
        <taxon>Neoptera</taxon>
        <taxon>Endopterygota</taxon>
        <taxon>Coleoptera</taxon>
        <taxon>Polyphaga</taxon>
        <taxon>Cucujiformia</taxon>
        <taxon>Coccinelloidea</taxon>
        <taxon>Coccinellidae</taxon>
        <taxon>Scymninae</taxon>
        <taxon>Scymnini</taxon>
        <taxon>Cryptolaemus</taxon>
    </lineage>
</organism>
<dbReference type="Proteomes" id="UP001516400">
    <property type="component" value="Unassembled WGS sequence"/>
</dbReference>
<dbReference type="InterPro" id="IPR017871">
    <property type="entry name" value="ABC_transporter-like_CS"/>
</dbReference>
<accession>A0ABD2MU87</accession>
<dbReference type="PROSITE" id="PS50893">
    <property type="entry name" value="ABC_TRANSPORTER_2"/>
    <property type="match status" value="1"/>
</dbReference>
<sequence length="181" mass="19735">MMHKDAAVYIRNATKSYGQRAILQDFSMTVPKGSIYGVLGASGCGKTTLLSCMVGRKKFNSGELWVLGGKPGTSGSGVPGPRIGYMPQDIALVGEFTITDTIYYFGTLANKRHSEIGENYKELKQLLDLPPDNRYVKNCSGGQQRRISFAAALIHKPELLILDEPTVGVDPLLRKEYGSTC</sequence>
<comment type="caution">
    <text evidence="2">The sequence shown here is derived from an EMBL/GenBank/DDBJ whole genome shotgun (WGS) entry which is preliminary data.</text>
</comment>
<name>A0ABD2MU87_9CUCU</name>
<dbReference type="PANTHER" id="PTHR43038:SF2">
    <property type="entry name" value="RH61964P"/>
    <property type="match status" value="1"/>
</dbReference>
<dbReference type="Pfam" id="PF00005">
    <property type="entry name" value="ABC_tran"/>
    <property type="match status" value="1"/>
</dbReference>
<dbReference type="PANTHER" id="PTHR43038">
    <property type="entry name" value="ATP-BINDING CASSETTE, SUB-FAMILY H, MEMBER 1"/>
    <property type="match status" value="1"/>
</dbReference>
<reference evidence="2 3" key="1">
    <citation type="journal article" date="2021" name="BMC Biol.">
        <title>Horizontally acquired antibacterial genes associated with adaptive radiation of ladybird beetles.</title>
        <authorList>
            <person name="Li H.S."/>
            <person name="Tang X.F."/>
            <person name="Huang Y.H."/>
            <person name="Xu Z.Y."/>
            <person name="Chen M.L."/>
            <person name="Du X.Y."/>
            <person name="Qiu B.Y."/>
            <person name="Chen P.T."/>
            <person name="Zhang W."/>
            <person name="Slipinski A."/>
            <person name="Escalona H.E."/>
            <person name="Waterhouse R.M."/>
            <person name="Zwick A."/>
            <person name="Pang H."/>
        </authorList>
    </citation>
    <scope>NUCLEOTIDE SEQUENCE [LARGE SCALE GENOMIC DNA]</scope>
    <source>
        <strain evidence="2">SYSU2018</strain>
    </source>
</reference>
<dbReference type="CDD" id="cd03230">
    <property type="entry name" value="ABC_DR_subfamily_A"/>
    <property type="match status" value="1"/>
</dbReference>
<dbReference type="PROSITE" id="PS00211">
    <property type="entry name" value="ABC_TRANSPORTER_1"/>
    <property type="match status" value="1"/>
</dbReference>
<dbReference type="Gene3D" id="3.40.50.300">
    <property type="entry name" value="P-loop containing nucleotide triphosphate hydrolases"/>
    <property type="match status" value="1"/>
</dbReference>
<protein>
    <recommendedName>
        <fullName evidence="1">ABC transporter domain-containing protein</fullName>
    </recommendedName>
</protein>
<dbReference type="AlphaFoldDB" id="A0ABD2MU87"/>
<gene>
    <name evidence="2" type="ORF">HHI36_009089</name>
</gene>